<feature type="transmembrane region" description="Helical" evidence="1">
    <location>
        <begin position="188"/>
        <end position="211"/>
    </location>
</feature>
<dbReference type="OrthoDB" id="176190at2"/>
<keyword evidence="1" id="KW-0812">Transmembrane</keyword>
<feature type="transmembrane region" description="Helical" evidence="1">
    <location>
        <begin position="270"/>
        <end position="288"/>
    </location>
</feature>
<keyword evidence="1" id="KW-0472">Membrane</keyword>
<sequence length="649" mass="74922">MASAKITKQNLFLVFFSLVFFSLSLPAGYAGADIDASWHEALVMAIEKNFVFGRDFIFNYGPLGYLNTGLLPKTVSHLLLVAVELFTLFNYLIIIRLAFAKAGTKRWVVAISALLIFMPWGFIADTSFTLFYFFLFWLLHAQQTRNSIGLLLAFILSVLIFYIKVNLSIVVYIILYASLIYFYVARYFTLRTIIIIAVLQILLTYSLSFILNVDIPAYLGASMKIIDSYQDGMAIMLLTKEEFLPLLLFEALILAVAGLFIILRFQWQSLYLYILVSLTWFLSFKQAHTAVGHYNVFGFFLFMSPLAVLLYLFTAEKYKVWAGRAFVIILVLQIVATQMIRYYMGEHTIKGYALTYPPADVAQEMKEDFKPVQIFRIIQEKNPINYLQRLFTYDYEDNFKNIPVKLPQDLSDKIGNASVDIVPHQITYLFFNRLNYNPRPVIQSYQANSDWLMQKNGEKYLSKTAPQYVIYRVESFREQNPFWVETDLAKALLKNYQLTDTTLIAKDTFFVFQHQQVSKTLKTVSTKAITFKLDEDINLPVSDNPVVFSADINYSLKGKLARLFFQPPYLHCQVTYENGKQENFRVIDKILRGGIFINQKVTTHAEAARFFLNGGKTDLKVTKIRFWAKYGGGFSDNFKGQFQEYTMPD</sequence>
<organism evidence="2 3">
    <name type="scientific">Emticicia agri</name>
    <dbReference type="NCBI Taxonomy" id="2492393"/>
    <lineage>
        <taxon>Bacteria</taxon>
        <taxon>Pseudomonadati</taxon>
        <taxon>Bacteroidota</taxon>
        <taxon>Cytophagia</taxon>
        <taxon>Cytophagales</taxon>
        <taxon>Leadbetterellaceae</taxon>
        <taxon>Emticicia</taxon>
    </lineage>
</organism>
<gene>
    <name evidence="2" type="ORF">EWM59_09405</name>
</gene>
<evidence type="ECO:0000313" key="2">
    <source>
        <dbReference type="EMBL" id="RYU95835.1"/>
    </source>
</evidence>
<feature type="transmembrane region" description="Helical" evidence="1">
    <location>
        <begin position="325"/>
        <end position="344"/>
    </location>
</feature>
<evidence type="ECO:0008006" key="4">
    <source>
        <dbReference type="Google" id="ProtNLM"/>
    </source>
</evidence>
<feature type="transmembrane region" description="Helical" evidence="1">
    <location>
        <begin position="243"/>
        <end position="263"/>
    </location>
</feature>
<feature type="transmembrane region" description="Helical" evidence="1">
    <location>
        <begin position="151"/>
        <end position="176"/>
    </location>
</feature>
<name>A0A4Q5M1B4_9BACT</name>
<feature type="transmembrane region" description="Helical" evidence="1">
    <location>
        <begin position="75"/>
        <end position="95"/>
    </location>
</feature>
<dbReference type="AlphaFoldDB" id="A0A4Q5M1B4"/>
<accession>A0A4Q5M1B4</accession>
<dbReference type="RefSeq" id="WP_130020715.1">
    <property type="nucleotide sequence ID" value="NZ_SEWF01000011.1"/>
</dbReference>
<comment type="caution">
    <text evidence="2">The sequence shown here is derived from an EMBL/GenBank/DDBJ whole genome shotgun (WGS) entry which is preliminary data.</text>
</comment>
<evidence type="ECO:0000313" key="3">
    <source>
        <dbReference type="Proteomes" id="UP000293162"/>
    </source>
</evidence>
<reference evidence="2 3" key="1">
    <citation type="submission" date="2019-02" db="EMBL/GenBank/DDBJ databases">
        <title>Bacterial novel species Emticicia sp. 17J42-9 isolated from soil.</title>
        <authorList>
            <person name="Jung H.-Y."/>
        </authorList>
    </citation>
    <scope>NUCLEOTIDE SEQUENCE [LARGE SCALE GENOMIC DNA]</scope>
    <source>
        <strain evidence="2 3">17J42-9</strain>
    </source>
</reference>
<feature type="transmembrane region" description="Helical" evidence="1">
    <location>
        <begin position="294"/>
        <end position="313"/>
    </location>
</feature>
<evidence type="ECO:0000256" key="1">
    <source>
        <dbReference type="SAM" id="Phobius"/>
    </source>
</evidence>
<keyword evidence="3" id="KW-1185">Reference proteome</keyword>
<proteinExistence type="predicted"/>
<keyword evidence="1" id="KW-1133">Transmembrane helix</keyword>
<feature type="transmembrane region" description="Helical" evidence="1">
    <location>
        <begin position="107"/>
        <end position="139"/>
    </location>
</feature>
<protein>
    <recommendedName>
        <fullName evidence="4">Transmembrane protein</fullName>
    </recommendedName>
</protein>
<dbReference type="EMBL" id="SEWF01000011">
    <property type="protein sequence ID" value="RYU95835.1"/>
    <property type="molecule type" value="Genomic_DNA"/>
</dbReference>
<dbReference type="Proteomes" id="UP000293162">
    <property type="component" value="Unassembled WGS sequence"/>
</dbReference>